<evidence type="ECO:0008006" key="3">
    <source>
        <dbReference type="Google" id="ProtNLM"/>
    </source>
</evidence>
<evidence type="ECO:0000313" key="1">
    <source>
        <dbReference type="EMBL" id="KVP89376.1"/>
    </source>
</evidence>
<organism evidence="1 2">
    <name type="scientific">Burkholderia ubonensis</name>
    <dbReference type="NCBI Taxonomy" id="101571"/>
    <lineage>
        <taxon>Bacteria</taxon>
        <taxon>Pseudomonadati</taxon>
        <taxon>Pseudomonadota</taxon>
        <taxon>Betaproteobacteria</taxon>
        <taxon>Burkholderiales</taxon>
        <taxon>Burkholderiaceae</taxon>
        <taxon>Burkholderia</taxon>
        <taxon>Burkholderia cepacia complex</taxon>
    </lineage>
</organism>
<keyword evidence="2" id="KW-1185">Reference proteome</keyword>
<proteinExistence type="predicted"/>
<protein>
    <recommendedName>
        <fullName evidence="3">Type VI secretion system lipoprotein TssJ</fullName>
    </recommendedName>
</protein>
<dbReference type="InterPro" id="IPR017734">
    <property type="entry name" value="T6SS_SciN"/>
</dbReference>
<dbReference type="Pfam" id="PF12790">
    <property type="entry name" value="T6SS-SciN"/>
    <property type="match status" value="1"/>
</dbReference>
<sequence>MWFVAAATCASLAACGSAPARKEPVDLNLRIDASAHVNPDERGRPAPIMVRVYELKSTNDFDNADFFTLQNDGRKVLGDDALVTDEFVLRPGDTQTVRRRINASTTAIGVLAGYRDLGKSVWRAIYKLPPAPDDAWYRVFASGPKVRLKVSVGPQAVSVTELE</sequence>
<reference evidence="1 2" key="1">
    <citation type="submission" date="2015-11" db="EMBL/GenBank/DDBJ databases">
        <title>Expanding the genomic diversity of Burkholderia species for the development of highly accurate diagnostics.</title>
        <authorList>
            <person name="Sahl J."/>
            <person name="Keim P."/>
            <person name="Wagner D."/>
        </authorList>
    </citation>
    <scope>NUCLEOTIDE SEQUENCE [LARGE SCALE GENOMIC DNA]</scope>
    <source>
        <strain evidence="1 2">MSMB1808WGS</strain>
    </source>
</reference>
<dbReference type="PANTHER" id="PTHR37625:SF4">
    <property type="entry name" value="OUTER MEMBRANE LIPOPROTEIN"/>
    <property type="match status" value="1"/>
</dbReference>
<evidence type="ECO:0000313" key="2">
    <source>
        <dbReference type="Proteomes" id="UP000056453"/>
    </source>
</evidence>
<dbReference type="InterPro" id="IPR038706">
    <property type="entry name" value="Type_VI_SciN-like_sf"/>
</dbReference>
<accession>A0AAW3ML07</accession>
<dbReference type="PANTHER" id="PTHR37625">
    <property type="entry name" value="OUTER MEMBRANE LIPOPROTEIN-RELATED"/>
    <property type="match status" value="1"/>
</dbReference>
<dbReference type="AlphaFoldDB" id="A0AAW3ML07"/>
<comment type="caution">
    <text evidence="1">The sequence shown here is derived from an EMBL/GenBank/DDBJ whole genome shotgun (WGS) entry which is preliminary data.</text>
</comment>
<dbReference type="Proteomes" id="UP000056453">
    <property type="component" value="Unassembled WGS sequence"/>
</dbReference>
<gene>
    <name evidence="1" type="ORF">WJ96_20190</name>
</gene>
<dbReference type="NCBIfam" id="TIGR03352">
    <property type="entry name" value="VI_chp_3"/>
    <property type="match status" value="1"/>
</dbReference>
<dbReference type="Gene3D" id="2.60.40.4150">
    <property type="entry name" value="Type VI secretion system, lipoprotein SciN"/>
    <property type="match status" value="1"/>
</dbReference>
<name>A0AAW3ML07_9BURK</name>
<dbReference type="EMBL" id="LPBJ01000095">
    <property type="protein sequence ID" value="KVP89376.1"/>
    <property type="molecule type" value="Genomic_DNA"/>
</dbReference>